<dbReference type="OrthoDB" id="5334845at2759"/>
<dbReference type="Proteomes" id="UP000270296">
    <property type="component" value="Unassembled WGS sequence"/>
</dbReference>
<sequence length="114" mass="12995">MSYGFLVDSRKQLLQLNLRDVKLAEDVDCSYVARLLDGYSGADITNVCRDAAMMSMRRRIAGLTPEEIRSLPKEEVDLPVTQQDFIEAINKTGKSVSKQDLVKYEKWMREFGST</sequence>
<reference evidence="6 7" key="1">
    <citation type="submission" date="2018-11" db="EMBL/GenBank/DDBJ databases">
        <authorList>
            <consortium name="Pathogen Informatics"/>
        </authorList>
    </citation>
    <scope>NUCLEOTIDE SEQUENCE [LARGE SCALE GENOMIC DNA]</scope>
</reference>
<feature type="domain" description="AAA ATPase AAA+ lid" evidence="5">
    <location>
        <begin position="26"/>
        <end position="68"/>
    </location>
</feature>
<evidence type="ECO:0008006" key="8">
    <source>
        <dbReference type="Google" id="ProtNLM"/>
    </source>
</evidence>
<dbReference type="InterPro" id="IPR050304">
    <property type="entry name" value="MT-severing_AAA_ATPase"/>
</dbReference>
<dbReference type="PANTHER" id="PTHR23074">
    <property type="entry name" value="AAA DOMAIN-CONTAINING"/>
    <property type="match status" value="1"/>
</dbReference>
<keyword evidence="3" id="KW-0067">ATP-binding</keyword>
<proteinExistence type="inferred from homology"/>
<keyword evidence="7" id="KW-1185">Reference proteome</keyword>
<dbReference type="Pfam" id="PF17862">
    <property type="entry name" value="AAA_lid_3"/>
    <property type="match status" value="1"/>
</dbReference>
<dbReference type="Pfam" id="PF09336">
    <property type="entry name" value="Vps4_C"/>
    <property type="match status" value="1"/>
</dbReference>
<dbReference type="AlphaFoldDB" id="A0A3P7YCF5"/>
<dbReference type="InterPro" id="IPR041569">
    <property type="entry name" value="AAA_lid_3"/>
</dbReference>
<dbReference type="PANTHER" id="PTHR23074:SF19">
    <property type="entry name" value="KATANIN P60 ATPASE-CONTAINING SUBUNIT A1"/>
    <property type="match status" value="1"/>
</dbReference>
<evidence type="ECO:0000313" key="7">
    <source>
        <dbReference type="Proteomes" id="UP000270296"/>
    </source>
</evidence>
<evidence type="ECO:0000256" key="3">
    <source>
        <dbReference type="ARBA" id="ARBA00022840"/>
    </source>
</evidence>
<evidence type="ECO:0000313" key="6">
    <source>
        <dbReference type="EMBL" id="VDO85051.1"/>
    </source>
</evidence>
<feature type="domain" description="Spastin/Vps4 C-terminal" evidence="4">
    <location>
        <begin position="76"/>
        <end position="112"/>
    </location>
</feature>
<organism evidence="6 7">
    <name type="scientific">Soboliphyme baturini</name>
    <dbReference type="NCBI Taxonomy" id="241478"/>
    <lineage>
        <taxon>Eukaryota</taxon>
        <taxon>Metazoa</taxon>
        <taxon>Ecdysozoa</taxon>
        <taxon>Nematoda</taxon>
        <taxon>Enoplea</taxon>
        <taxon>Dorylaimia</taxon>
        <taxon>Dioctophymatida</taxon>
        <taxon>Dioctophymatoidea</taxon>
        <taxon>Soboliphymatidae</taxon>
        <taxon>Soboliphyme</taxon>
    </lineage>
</organism>
<dbReference type="EMBL" id="UZAM01001818">
    <property type="protein sequence ID" value="VDO85051.1"/>
    <property type="molecule type" value="Genomic_DNA"/>
</dbReference>
<keyword evidence="2" id="KW-0547">Nucleotide-binding</keyword>
<dbReference type="GO" id="GO:0015630">
    <property type="term" value="C:microtubule cytoskeleton"/>
    <property type="evidence" value="ECO:0007669"/>
    <property type="project" value="TreeGrafter"/>
</dbReference>
<comment type="similarity">
    <text evidence="1">Belongs to the AAA ATPase family.</text>
</comment>
<dbReference type="SUPFAM" id="SSF52540">
    <property type="entry name" value="P-loop containing nucleoside triphosphate hydrolases"/>
    <property type="match status" value="1"/>
</dbReference>
<evidence type="ECO:0000256" key="2">
    <source>
        <dbReference type="ARBA" id="ARBA00022741"/>
    </source>
</evidence>
<dbReference type="GO" id="GO:0051013">
    <property type="term" value="P:microtubule severing"/>
    <property type="evidence" value="ECO:0007669"/>
    <property type="project" value="TreeGrafter"/>
</dbReference>
<gene>
    <name evidence="6" type="ORF">SBAD_LOCUS560</name>
</gene>
<dbReference type="FunFam" id="1.10.8.60:FF:000025">
    <property type="entry name" value="Katanin p60 ATPase-containing subunit A1"/>
    <property type="match status" value="1"/>
</dbReference>
<dbReference type="InterPro" id="IPR027417">
    <property type="entry name" value="P-loop_NTPase"/>
</dbReference>
<protein>
    <recommendedName>
        <fullName evidence="8">AAA ATPase AAA+ lid domain-containing protein</fullName>
    </recommendedName>
</protein>
<accession>A0A3P7YCF5</accession>
<dbReference type="GO" id="GO:0016887">
    <property type="term" value="F:ATP hydrolysis activity"/>
    <property type="evidence" value="ECO:0007669"/>
    <property type="project" value="TreeGrafter"/>
</dbReference>
<evidence type="ECO:0000259" key="5">
    <source>
        <dbReference type="Pfam" id="PF17862"/>
    </source>
</evidence>
<name>A0A3P7YCF5_9BILA</name>
<dbReference type="GO" id="GO:0005524">
    <property type="term" value="F:ATP binding"/>
    <property type="evidence" value="ECO:0007669"/>
    <property type="project" value="UniProtKB-KW"/>
</dbReference>
<dbReference type="InterPro" id="IPR015415">
    <property type="entry name" value="Spast_Vps4_C"/>
</dbReference>
<dbReference type="Gene3D" id="1.10.8.60">
    <property type="match status" value="1"/>
</dbReference>
<evidence type="ECO:0000259" key="4">
    <source>
        <dbReference type="Pfam" id="PF09336"/>
    </source>
</evidence>
<evidence type="ECO:0000256" key="1">
    <source>
        <dbReference type="ARBA" id="ARBA00006914"/>
    </source>
</evidence>